<dbReference type="PROSITE" id="PS50977">
    <property type="entry name" value="HTH_TETR_2"/>
    <property type="match status" value="1"/>
</dbReference>
<evidence type="ECO:0000256" key="5">
    <source>
        <dbReference type="SAM" id="MobiDB-lite"/>
    </source>
</evidence>
<reference evidence="7" key="1">
    <citation type="submission" date="2010-12" db="EMBL/GenBank/DDBJ databases">
        <title>Complete sequence of Rhodopseudomonas palustris DX-1.</title>
        <authorList>
            <consortium name="US DOE Joint Genome Institute"/>
            <person name="Lucas S."/>
            <person name="Copeland A."/>
            <person name="Lapidus A."/>
            <person name="Cheng J.-F."/>
            <person name="Goodwin L."/>
            <person name="Pitluck S."/>
            <person name="Misra M."/>
            <person name="Chertkov O."/>
            <person name="Detter J.C."/>
            <person name="Han C."/>
            <person name="Tapia R."/>
            <person name="Land M."/>
            <person name="Hauser L."/>
            <person name="Kyrpides N."/>
            <person name="Ivanova N."/>
            <person name="Ovchinnikova G."/>
            <person name="Logan B."/>
            <person name="Oda Y."/>
            <person name="Harwood C."/>
            <person name="Woyke T."/>
        </authorList>
    </citation>
    <scope>NUCLEOTIDE SEQUENCE [LARGE SCALE GENOMIC DNA]</scope>
    <source>
        <strain evidence="7">DX-1</strain>
    </source>
</reference>
<dbReference type="STRING" id="652103.Rpdx1_2473"/>
<feature type="domain" description="HTH tetR-type" evidence="6">
    <location>
        <begin position="21"/>
        <end position="81"/>
    </location>
</feature>
<evidence type="ECO:0000256" key="3">
    <source>
        <dbReference type="ARBA" id="ARBA00023163"/>
    </source>
</evidence>
<dbReference type="PANTHER" id="PTHR30055:SF234">
    <property type="entry name" value="HTH-TYPE TRANSCRIPTIONAL REGULATOR BETI"/>
    <property type="match status" value="1"/>
</dbReference>
<dbReference type="GO" id="GO:0003700">
    <property type="term" value="F:DNA-binding transcription factor activity"/>
    <property type="evidence" value="ECO:0007669"/>
    <property type="project" value="TreeGrafter"/>
</dbReference>
<dbReference type="SUPFAM" id="SSF46689">
    <property type="entry name" value="Homeodomain-like"/>
    <property type="match status" value="1"/>
</dbReference>
<evidence type="ECO:0000313" key="8">
    <source>
        <dbReference type="Proteomes" id="UP000001402"/>
    </source>
</evidence>
<dbReference type="HOGENOM" id="CLU_069356_16_0_5"/>
<sequence>MKSNGHSAPLRITPLSGGQSHDTRARMIEAAIEVFGSVGYDGATTRQLAERAKVNQAAIPYHFGGKRELYLAAAQAIADYMRSRIEPLIDALRTASSDPVRHIDAVVMRFFQFIAGDEEPEAWTVFFVRCERDADDAFRIIYYQSVARFQAALIAEVAAATGRSPDDADLKVRVAIVLGAISNFRTLRNVMLSSLGWDTFDAARKRTVEMAVRRLALAELLGIRADDPSIAHPPLGSASGVHHSPTA</sequence>
<gene>
    <name evidence="7" type="ordered locus">Rpdx1_2473</name>
</gene>
<dbReference type="GO" id="GO:0000976">
    <property type="term" value="F:transcription cis-regulatory region binding"/>
    <property type="evidence" value="ECO:0007669"/>
    <property type="project" value="TreeGrafter"/>
</dbReference>
<evidence type="ECO:0000313" key="7">
    <source>
        <dbReference type="EMBL" id="ADU44064.1"/>
    </source>
</evidence>
<dbReference type="InterPro" id="IPR036271">
    <property type="entry name" value="Tet_transcr_reg_TetR-rel_C_sf"/>
</dbReference>
<dbReference type="EMBL" id="CP002418">
    <property type="protein sequence ID" value="ADU44064.1"/>
    <property type="molecule type" value="Genomic_DNA"/>
</dbReference>
<dbReference type="Pfam" id="PF00440">
    <property type="entry name" value="TetR_N"/>
    <property type="match status" value="1"/>
</dbReference>
<organism evidence="7 8">
    <name type="scientific">Rhodopseudomonas palustris (strain DX-1)</name>
    <dbReference type="NCBI Taxonomy" id="652103"/>
    <lineage>
        <taxon>Bacteria</taxon>
        <taxon>Pseudomonadati</taxon>
        <taxon>Pseudomonadota</taxon>
        <taxon>Alphaproteobacteria</taxon>
        <taxon>Hyphomicrobiales</taxon>
        <taxon>Nitrobacteraceae</taxon>
        <taxon>Rhodopseudomonas</taxon>
    </lineage>
</organism>
<dbReference type="InterPro" id="IPR001647">
    <property type="entry name" value="HTH_TetR"/>
</dbReference>
<keyword evidence="3" id="KW-0804">Transcription</keyword>
<accession>E6VFH2</accession>
<dbReference type="AlphaFoldDB" id="E6VFH2"/>
<dbReference type="KEGG" id="rpx:Rpdx1_2473"/>
<dbReference type="PANTHER" id="PTHR30055">
    <property type="entry name" value="HTH-TYPE TRANSCRIPTIONAL REGULATOR RUTR"/>
    <property type="match status" value="1"/>
</dbReference>
<dbReference type="InterPro" id="IPR009057">
    <property type="entry name" value="Homeodomain-like_sf"/>
</dbReference>
<evidence type="ECO:0000256" key="2">
    <source>
        <dbReference type="ARBA" id="ARBA00023125"/>
    </source>
</evidence>
<dbReference type="InterPro" id="IPR015292">
    <property type="entry name" value="Tscrpt_reg_YbiH_C"/>
</dbReference>
<dbReference type="Pfam" id="PF09209">
    <property type="entry name" value="CecR_C"/>
    <property type="match status" value="1"/>
</dbReference>
<dbReference type="eggNOG" id="COG1309">
    <property type="taxonomic scope" value="Bacteria"/>
</dbReference>
<dbReference type="Gene3D" id="1.10.10.60">
    <property type="entry name" value="Homeodomain-like"/>
    <property type="match status" value="1"/>
</dbReference>
<protein>
    <submittedName>
        <fullName evidence="7">Transcriptional regulator TetR</fullName>
    </submittedName>
</protein>
<name>E6VFH2_RHOPX</name>
<feature type="DNA-binding region" description="H-T-H motif" evidence="4">
    <location>
        <begin position="44"/>
        <end position="63"/>
    </location>
</feature>
<dbReference type="BioCyc" id="RPAL652103:RPDX1_RS12135-MONOMER"/>
<dbReference type="InterPro" id="IPR050109">
    <property type="entry name" value="HTH-type_TetR-like_transc_reg"/>
</dbReference>
<dbReference type="OrthoDB" id="2356263at2"/>
<keyword evidence="1" id="KW-0805">Transcription regulation</keyword>
<dbReference type="Proteomes" id="UP000001402">
    <property type="component" value="Chromosome"/>
</dbReference>
<feature type="region of interest" description="Disordered" evidence="5">
    <location>
        <begin position="1"/>
        <end position="20"/>
    </location>
</feature>
<evidence type="ECO:0000256" key="4">
    <source>
        <dbReference type="PROSITE-ProRule" id="PRU00335"/>
    </source>
</evidence>
<dbReference type="Gene3D" id="1.10.357.10">
    <property type="entry name" value="Tetracycline Repressor, domain 2"/>
    <property type="match status" value="1"/>
</dbReference>
<evidence type="ECO:0000259" key="6">
    <source>
        <dbReference type="PROSITE" id="PS50977"/>
    </source>
</evidence>
<dbReference type="SUPFAM" id="SSF48498">
    <property type="entry name" value="Tetracyclin repressor-like, C-terminal domain"/>
    <property type="match status" value="1"/>
</dbReference>
<dbReference type="PRINTS" id="PR00455">
    <property type="entry name" value="HTHTETR"/>
</dbReference>
<evidence type="ECO:0000256" key="1">
    <source>
        <dbReference type="ARBA" id="ARBA00023015"/>
    </source>
</evidence>
<keyword evidence="2 4" id="KW-0238">DNA-binding</keyword>
<proteinExistence type="predicted"/>